<dbReference type="AlphaFoldDB" id="A0A8C5INY1"/>
<dbReference type="Ensembl" id="ENSJHYT00000008158.1">
    <property type="protein sequence ID" value="ENSJHYP00000006684.1"/>
    <property type="gene ID" value="ENSJHYG00000005359.1"/>
</dbReference>
<reference evidence="2" key="2">
    <citation type="submission" date="2025-09" db="UniProtKB">
        <authorList>
            <consortium name="Ensembl"/>
        </authorList>
    </citation>
    <scope>IDENTIFICATION</scope>
</reference>
<evidence type="ECO:0000313" key="2">
    <source>
        <dbReference type="Ensembl" id="ENSJHYP00000006684.1"/>
    </source>
</evidence>
<dbReference type="Proteomes" id="UP000694408">
    <property type="component" value="Unplaced"/>
</dbReference>
<protein>
    <submittedName>
        <fullName evidence="2">Uncharacterized protein</fullName>
    </submittedName>
</protein>
<name>A0A8C5INY1_JUNHY</name>
<sequence>MGQSGTLECVPAGWNKGILNVPPNPNHSELSSNSLPAATFPGNGKPWEAVPGVTHLRGQAQHLLHQLLCLRGLLQEQLHDGCQQLQLHLWGTDRQTGHTPCRATFPGRFLTIPFGKLSPQGSKASEQPLRKGWIPAPQEGMDSLPAPQEGMDSLPAPQEGMDSLPALQGGISSLPAPWKGISSLPAPQEGMDSLPAPQEGMDSLPAPQEGMDSLPEGISSLPALQGGISSLPAPQEGISSLPVIPQALQNPLAVTPFRGSPVPTVPYRHILSSSRSTIPVPGLATGPGQAPDGHAQGTGAADACCPTSCCRVRRMKTLLRGEGAVPSPACPLTSVLPGHPWACSLPGSPG</sequence>
<evidence type="ECO:0000256" key="1">
    <source>
        <dbReference type="SAM" id="MobiDB-lite"/>
    </source>
</evidence>
<reference evidence="2" key="1">
    <citation type="submission" date="2025-08" db="UniProtKB">
        <authorList>
            <consortium name="Ensembl"/>
        </authorList>
    </citation>
    <scope>IDENTIFICATION</scope>
</reference>
<accession>A0A8C5INY1</accession>
<feature type="region of interest" description="Disordered" evidence="1">
    <location>
        <begin position="118"/>
        <end position="156"/>
    </location>
</feature>
<organism evidence="2 3">
    <name type="scientific">Junco hyemalis</name>
    <name type="common">Dark-eyed junco</name>
    <dbReference type="NCBI Taxonomy" id="40217"/>
    <lineage>
        <taxon>Eukaryota</taxon>
        <taxon>Metazoa</taxon>
        <taxon>Chordata</taxon>
        <taxon>Craniata</taxon>
        <taxon>Vertebrata</taxon>
        <taxon>Euteleostomi</taxon>
        <taxon>Archelosauria</taxon>
        <taxon>Archosauria</taxon>
        <taxon>Dinosauria</taxon>
        <taxon>Saurischia</taxon>
        <taxon>Theropoda</taxon>
        <taxon>Coelurosauria</taxon>
        <taxon>Aves</taxon>
        <taxon>Neognathae</taxon>
        <taxon>Neoaves</taxon>
        <taxon>Telluraves</taxon>
        <taxon>Australaves</taxon>
        <taxon>Passeriformes</taxon>
        <taxon>Passerellidae</taxon>
        <taxon>Junco</taxon>
    </lineage>
</organism>
<keyword evidence="3" id="KW-1185">Reference proteome</keyword>
<proteinExistence type="predicted"/>
<evidence type="ECO:0000313" key="3">
    <source>
        <dbReference type="Proteomes" id="UP000694408"/>
    </source>
</evidence>